<protein>
    <submittedName>
        <fullName evidence="1">Uncharacterized protein</fullName>
    </submittedName>
</protein>
<gene>
    <name evidence="1" type="ORF">O6H91_06G010100</name>
</gene>
<sequence length="539" mass="58888">MDSSLLSLRCATIFLIFCMPLTNAQGGSWKLLVKNAGIASMHTAVTHFGTVVLLDRTDVGPSQINLPNGTCRDDPNDLTSTHDCTAHSVLFTPGTNTIRPLTISTDTWCSSGQFFPNGTLVQTGGDFDGNLKIRYFSPCVRSGTCDWVEATDQQLQEGRWYATNHLLPDGRQIIVGGRGVYTTEFIPANGQAPTQLPFLHQTDDFQHDNYYPFVHLIPDGNLFIFANRDSILYNYITNTVVRQFDTIPGEPRNYPSAGSSVLLPLTASDDFQSASVLVCGGAQFGAFANFPLAFAVASQTCGRIDVITPNTTWEMETMPMPRTMGDMVLLPSGDVLIINGAQNGCSGWGFANNASLSPVLYQPNGLAGQRFTTLTATTIARVYHSTANLLPDARVLVAGSNTHQFYTFSGDFPTELRLEAFYPPYLSPSFAADKPRLFNPLTSVRYNTSFRLQVTIQNPPQLNMEVNMVSAPFTTHSFSQGQRLLKLKVVSQAFITATNRYIISAIAPPNPVVAPPAYYMVFVVNEGSPSGAAWIRVSH</sequence>
<name>A0ACC2DB50_DIPCM</name>
<proteinExistence type="predicted"/>
<evidence type="ECO:0000313" key="1">
    <source>
        <dbReference type="EMBL" id="KAJ7551315.1"/>
    </source>
</evidence>
<accession>A0ACC2DB50</accession>
<organism evidence="1 2">
    <name type="scientific">Diphasiastrum complanatum</name>
    <name type="common">Issler's clubmoss</name>
    <name type="synonym">Lycopodium complanatum</name>
    <dbReference type="NCBI Taxonomy" id="34168"/>
    <lineage>
        <taxon>Eukaryota</taxon>
        <taxon>Viridiplantae</taxon>
        <taxon>Streptophyta</taxon>
        <taxon>Embryophyta</taxon>
        <taxon>Tracheophyta</taxon>
        <taxon>Lycopodiopsida</taxon>
        <taxon>Lycopodiales</taxon>
        <taxon>Lycopodiaceae</taxon>
        <taxon>Lycopodioideae</taxon>
        <taxon>Diphasiastrum</taxon>
    </lineage>
</organism>
<dbReference type="EMBL" id="CM055097">
    <property type="protein sequence ID" value="KAJ7551315.1"/>
    <property type="molecule type" value="Genomic_DNA"/>
</dbReference>
<dbReference type="Proteomes" id="UP001162992">
    <property type="component" value="Chromosome 6"/>
</dbReference>
<keyword evidence="2" id="KW-1185">Reference proteome</keyword>
<comment type="caution">
    <text evidence="1">The sequence shown here is derived from an EMBL/GenBank/DDBJ whole genome shotgun (WGS) entry which is preliminary data.</text>
</comment>
<evidence type="ECO:0000313" key="2">
    <source>
        <dbReference type="Proteomes" id="UP001162992"/>
    </source>
</evidence>
<reference evidence="2" key="1">
    <citation type="journal article" date="2024" name="Proc. Natl. Acad. Sci. U.S.A.">
        <title>Extraordinary preservation of gene collinearity over three hundred million years revealed in homosporous lycophytes.</title>
        <authorList>
            <person name="Li C."/>
            <person name="Wickell D."/>
            <person name="Kuo L.Y."/>
            <person name="Chen X."/>
            <person name="Nie B."/>
            <person name="Liao X."/>
            <person name="Peng D."/>
            <person name="Ji J."/>
            <person name="Jenkins J."/>
            <person name="Williams M."/>
            <person name="Shu S."/>
            <person name="Plott C."/>
            <person name="Barry K."/>
            <person name="Rajasekar S."/>
            <person name="Grimwood J."/>
            <person name="Han X."/>
            <person name="Sun S."/>
            <person name="Hou Z."/>
            <person name="He W."/>
            <person name="Dai G."/>
            <person name="Sun C."/>
            <person name="Schmutz J."/>
            <person name="Leebens-Mack J.H."/>
            <person name="Li F.W."/>
            <person name="Wang L."/>
        </authorList>
    </citation>
    <scope>NUCLEOTIDE SEQUENCE [LARGE SCALE GENOMIC DNA]</scope>
    <source>
        <strain evidence="2">cv. PW_Plant_1</strain>
    </source>
</reference>